<reference evidence="3" key="1">
    <citation type="submission" date="2021-08" db="EMBL/GenBank/DDBJ databases">
        <title>WGS assembly of Ceratopteris richardii.</title>
        <authorList>
            <person name="Marchant D.B."/>
            <person name="Chen G."/>
            <person name="Jenkins J."/>
            <person name="Shu S."/>
            <person name="Leebens-Mack J."/>
            <person name="Grimwood J."/>
            <person name="Schmutz J."/>
            <person name="Soltis P."/>
            <person name="Soltis D."/>
            <person name="Chen Z.-H."/>
        </authorList>
    </citation>
    <scope>NUCLEOTIDE SEQUENCE</scope>
    <source>
        <strain evidence="3">Whitten #5841</strain>
        <tissue evidence="3">Leaf</tissue>
    </source>
</reference>
<sequence length="661" mass="73829">MPSKLLHISLAMLLLACTVQGKKRMSMLEEEQDSILAPHEAINFDAREGNHPVKYQHNGNHRAVREKTWKAMDDTYDSIYKSVLGDGGMRDPRVRVALESWNFCNRVGSEGGTNMPSPRFADCAQIVCGSPLTSKEQYEGAACEVEQLVNVADDGLKSGQTFPQGDFVDYVQPDDYAVQKELYLASLCETTSEAGPWHFWMVMLKNGNFDIHSGLCSSTASSPSQSRPFMFYPGKITTSSVASGRYLNPQMTQMPAGDKESQNIPQLGPIVSRNISTASSNAAESMPLPSIVQALLKSANPVDNLYRQQQQEQMLLPPFIANKGSFPCFGHGCMNHPRVFHNWSKINDQEGYTNSSEFISSQTLSGSFFGTYDLDDNGLANQTVSLDSSYFSVDWSKDPQSGSWLFHHVLRVNHKYPWLMLYLRADTTSGLSGGYPWETRGMMIKVPESPNFKVKLTLNVLRGGGSASQFYLLDIGGCWKNDGRDCDGNTSSDVTRYSEMIINPSTTNWCHPGALALCPPYHVDAKTKEHIYRNDTARFPYTAYHYYCVPPNAQYAEEPFNVCDPYSNPQPQEIMQLLPHPEWAIHGYPSAKGQGWIGDSKSWTLDVGGLSQRLYFYQDPGTKPAPRRWTSVDVGTEIFISQRMETAEWIVSDFDVLSADC</sequence>
<dbReference type="PROSITE" id="PS51257">
    <property type="entry name" value="PROKAR_LIPOPROTEIN"/>
    <property type="match status" value="1"/>
</dbReference>
<evidence type="ECO:0000259" key="2">
    <source>
        <dbReference type="Pfam" id="PF24804"/>
    </source>
</evidence>
<comment type="caution">
    <text evidence="3">The sequence shown here is derived from an EMBL/GenBank/DDBJ whole genome shotgun (WGS) entry which is preliminary data.</text>
</comment>
<name>A0A8T2QIK6_CERRI</name>
<evidence type="ECO:0000256" key="1">
    <source>
        <dbReference type="SAM" id="SignalP"/>
    </source>
</evidence>
<dbReference type="PANTHER" id="PTHR33916">
    <property type="entry name" value="EXPANSIN-LIKE EG45 DOMAIN-CONTAINING PROTEIN"/>
    <property type="match status" value="1"/>
</dbReference>
<dbReference type="Pfam" id="PF24804">
    <property type="entry name" value="DUF7705"/>
    <property type="match status" value="2"/>
</dbReference>
<evidence type="ECO:0000313" key="3">
    <source>
        <dbReference type="EMBL" id="KAH7283454.1"/>
    </source>
</evidence>
<dbReference type="OMA" id="YHNYSRL"/>
<keyword evidence="4" id="KW-1185">Reference proteome</keyword>
<dbReference type="OrthoDB" id="1901892at2759"/>
<dbReference type="EMBL" id="CM035439">
    <property type="protein sequence ID" value="KAH7283454.1"/>
    <property type="molecule type" value="Genomic_DNA"/>
</dbReference>
<organism evidence="3 4">
    <name type="scientific">Ceratopteris richardii</name>
    <name type="common">Triangle waterfern</name>
    <dbReference type="NCBI Taxonomy" id="49495"/>
    <lineage>
        <taxon>Eukaryota</taxon>
        <taxon>Viridiplantae</taxon>
        <taxon>Streptophyta</taxon>
        <taxon>Embryophyta</taxon>
        <taxon>Tracheophyta</taxon>
        <taxon>Polypodiopsida</taxon>
        <taxon>Polypodiidae</taxon>
        <taxon>Polypodiales</taxon>
        <taxon>Pteridineae</taxon>
        <taxon>Pteridaceae</taxon>
        <taxon>Parkerioideae</taxon>
        <taxon>Ceratopteris</taxon>
    </lineage>
</organism>
<feature type="domain" description="DUF7705" evidence="2">
    <location>
        <begin position="82"/>
        <end position="221"/>
    </location>
</feature>
<keyword evidence="1" id="KW-0732">Signal</keyword>
<feature type="domain" description="DUF7705" evidence="2">
    <location>
        <begin position="317"/>
        <end position="657"/>
    </location>
</feature>
<dbReference type="PANTHER" id="PTHR33916:SF1">
    <property type="entry name" value="EXPANSIN-LIKE EG45 DOMAIN-CONTAINING PROTEIN"/>
    <property type="match status" value="1"/>
</dbReference>
<dbReference type="InterPro" id="IPR056122">
    <property type="entry name" value="DUF7705"/>
</dbReference>
<evidence type="ECO:0000313" key="4">
    <source>
        <dbReference type="Proteomes" id="UP000825935"/>
    </source>
</evidence>
<gene>
    <name evidence="3" type="ORF">KP509_34G008200</name>
</gene>
<dbReference type="AlphaFoldDB" id="A0A8T2QIK6"/>
<proteinExistence type="predicted"/>
<feature type="chain" id="PRO_5035889988" description="DUF7705 domain-containing protein" evidence="1">
    <location>
        <begin position="22"/>
        <end position="661"/>
    </location>
</feature>
<feature type="signal peptide" evidence="1">
    <location>
        <begin position="1"/>
        <end position="21"/>
    </location>
</feature>
<dbReference type="Proteomes" id="UP000825935">
    <property type="component" value="Chromosome 34"/>
</dbReference>
<protein>
    <recommendedName>
        <fullName evidence="2">DUF7705 domain-containing protein</fullName>
    </recommendedName>
</protein>
<accession>A0A8T2QIK6</accession>